<protein>
    <recommendedName>
        <fullName evidence="4">Small ribosomal subunit protein eS6</fullName>
    </recommendedName>
</protein>
<evidence type="ECO:0000256" key="1">
    <source>
        <dbReference type="ARBA" id="ARBA00009312"/>
    </source>
</evidence>
<gene>
    <name evidence="4" type="primary">rps6e</name>
    <name evidence="6" type="ORF">UNLARM2_0121</name>
</gene>
<keyword evidence="7" id="KW-1185">Reference proteome</keyword>
<dbReference type="EMBL" id="GG697237">
    <property type="protein sequence ID" value="EET90445.1"/>
    <property type="molecule type" value="Genomic_DNA"/>
</dbReference>
<dbReference type="Proteomes" id="UP000332487">
    <property type="component" value="Unassembled WGS sequence"/>
</dbReference>
<evidence type="ECO:0000256" key="2">
    <source>
        <dbReference type="ARBA" id="ARBA00022980"/>
    </source>
</evidence>
<feature type="compositionally biased region" description="Basic and acidic residues" evidence="5">
    <location>
        <begin position="115"/>
        <end position="136"/>
    </location>
</feature>
<reference evidence="6 7" key="1">
    <citation type="journal article" date="2009" name="Genome Biol.">
        <title>Community-wide analysis of microbial genome sequence signatures.</title>
        <authorList>
            <person name="Dick G.J."/>
            <person name="Andersson A.F."/>
            <person name="Baker B.J."/>
            <person name="Simmons S.L."/>
            <person name="Thomas B.C."/>
            <person name="Yelton A.P."/>
            <person name="Banfield J.F."/>
        </authorList>
    </citation>
    <scope>NUCLEOTIDE SEQUENCE [LARGE SCALE GENOMIC DNA]</scope>
    <source>
        <strain evidence="6">ARMAN-2</strain>
    </source>
</reference>
<keyword evidence="2 4" id="KW-0689">Ribosomal protein</keyword>
<accession>C7DGB7</accession>
<dbReference type="PANTHER" id="PTHR11502">
    <property type="entry name" value="40S RIBOSOMAL PROTEIN S6"/>
    <property type="match status" value="1"/>
</dbReference>
<evidence type="ECO:0000313" key="6">
    <source>
        <dbReference type="EMBL" id="EET90445.1"/>
    </source>
</evidence>
<dbReference type="HAMAP" id="MF_00512">
    <property type="entry name" value="Ribosomal_eS6"/>
    <property type="match status" value="1"/>
</dbReference>
<keyword evidence="3 4" id="KW-0687">Ribonucleoprotein</keyword>
<reference evidence="6 7" key="2">
    <citation type="journal article" date="2010" name="Proc. Natl. Acad. Sci. U.S.A.">
        <title>Enigmatic, ultrasmall, uncultivated Archaea.</title>
        <authorList>
            <person name="Baker B.J."/>
            <person name="Comolli L.R."/>
            <person name="Dick G.J."/>
            <person name="Hauser L.J."/>
            <person name="Hyatt D."/>
            <person name="Dill B.D."/>
            <person name="Land M.L."/>
            <person name="Verberkmoes N.C."/>
            <person name="Hettich R.L."/>
            <person name="Banfield J.F."/>
        </authorList>
    </citation>
    <scope>NUCLEOTIDE SEQUENCE [LARGE SCALE GENOMIC DNA]</scope>
    <source>
        <strain evidence="6">ARMAN-2</strain>
    </source>
</reference>
<evidence type="ECO:0000256" key="4">
    <source>
        <dbReference type="HAMAP-Rule" id="MF_00512"/>
    </source>
</evidence>
<proteinExistence type="inferred from homology"/>
<feature type="region of interest" description="Disordered" evidence="5">
    <location>
        <begin position="76"/>
        <end position="136"/>
    </location>
</feature>
<dbReference type="InterPro" id="IPR001377">
    <property type="entry name" value="Ribosomal_eS6"/>
</dbReference>
<dbReference type="SMART" id="SM01405">
    <property type="entry name" value="Ribosomal_S6e"/>
    <property type="match status" value="1"/>
</dbReference>
<dbReference type="GO" id="GO:0003735">
    <property type="term" value="F:structural constituent of ribosome"/>
    <property type="evidence" value="ECO:0007669"/>
    <property type="project" value="InterPro"/>
</dbReference>
<name>C7DGB7_MICA2</name>
<dbReference type="GO" id="GO:0006412">
    <property type="term" value="P:translation"/>
    <property type="evidence" value="ECO:0007669"/>
    <property type="project" value="UniProtKB-UniRule"/>
</dbReference>
<dbReference type="InterPro" id="IPR018282">
    <property type="entry name" value="Ribosomal_eS6_CS"/>
</dbReference>
<feature type="compositionally biased region" description="Polar residues" evidence="5">
    <location>
        <begin position="96"/>
        <end position="108"/>
    </location>
</feature>
<dbReference type="InterPro" id="IPR020924">
    <property type="entry name" value="Ribosomal_eS6_arc"/>
</dbReference>
<dbReference type="AlphaFoldDB" id="C7DGB7"/>
<dbReference type="GO" id="GO:1990904">
    <property type="term" value="C:ribonucleoprotein complex"/>
    <property type="evidence" value="ECO:0007669"/>
    <property type="project" value="UniProtKB-KW"/>
</dbReference>
<dbReference type="NCBIfam" id="NF003294">
    <property type="entry name" value="PRK04290.1-3"/>
    <property type="match status" value="1"/>
</dbReference>
<dbReference type="GO" id="GO:0005840">
    <property type="term" value="C:ribosome"/>
    <property type="evidence" value="ECO:0007669"/>
    <property type="project" value="UniProtKB-KW"/>
</dbReference>
<organism evidence="6 7">
    <name type="scientific">Candidatus Micrarchaeum acidiphilum ARMAN-2</name>
    <dbReference type="NCBI Taxonomy" id="425595"/>
    <lineage>
        <taxon>Archaea</taxon>
        <taxon>Candidatus Micrarchaeota</taxon>
        <taxon>Candidatus Micrarchaeia</taxon>
        <taxon>Candidatus Micrarchaeales</taxon>
        <taxon>Candidatus Micrarchaeaceae</taxon>
        <taxon>Candidatus Micrarchaeum</taxon>
    </lineage>
</organism>
<evidence type="ECO:0000313" key="7">
    <source>
        <dbReference type="Proteomes" id="UP000332487"/>
    </source>
</evidence>
<dbReference type="Pfam" id="PF01092">
    <property type="entry name" value="Ribosomal_S6e"/>
    <property type="match status" value="1"/>
</dbReference>
<sequence>MLGDLLKLVYSDKKTGRSAQIELSKDMEAALLNRKIGDVVEGAFAGLPGFKLKITGGSDSSGFPMKKNVTGTAKRKILTQAEPSGRSKGERRRSTVVGNTISASTAQVNAAIEEYGDKSPDEIFPKKEAEKKEDKK</sequence>
<comment type="similarity">
    <text evidence="1 4">Belongs to the eukaryotic ribosomal protein eS6 family.</text>
</comment>
<evidence type="ECO:0000256" key="5">
    <source>
        <dbReference type="SAM" id="MobiDB-lite"/>
    </source>
</evidence>
<dbReference type="PROSITE" id="PS00578">
    <property type="entry name" value="RIBOSOMAL_S6E"/>
    <property type="match status" value="1"/>
</dbReference>
<evidence type="ECO:0000256" key="3">
    <source>
        <dbReference type="ARBA" id="ARBA00023274"/>
    </source>
</evidence>